<dbReference type="HOGENOM" id="CLU_040766_0_0_9"/>
<proteinExistence type="predicted"/>
<evidence type="ECO:0000256" key="1">
    <source>
        <dbReference type="ARBA" id="ARBA00004651"/>
    </source>
</evidence>
<evidence type="ECO:0000256" key="4">
    <source>
        <dbReference type="ARBA" id="ARBA00022989"/>
    </source>
</evidence>
<comment type="subcellular location">
    <subcellularLocation>
        <location evidence="1">Cell membrane</location>
        <topology evidence="1">Multi-pass membrane protein</topology>
    </subcellularLocation>
</comment>
<dbReference type="EMBL" id="ACGS02000044">
    <property type="protein sequence ID" value="EFZ34255.1"/>
    <property type="molecule type" value="Genomic_DNA"/>
</dbReference>
<dbReference type="PANTHER" id="PTHR30250:SF26">
    <property type="entry name" value="PSMA PROTEIN"/>
    <property type="match status" value="1"/>
</dbReference>
<dbReference type="PANTHER" id="PTHR30250">
    <property type="entry name" value="PST FAMILY PREDICTED COLANIC ACID TRANSPORTER"/>
    <property type="match status" value="1"/>
</dbReference>
<feature type="transmembrane region" description="Helical" evidence="6">
    <location>
        <begin position="373"/>
        <end position="389"/>
    </location>
</feature>
<evidence type="ECO:0000313" key="7">
    <source>
        <dbReference type="EMBL" id="EFZ34255.1"/>
    </source>
</evidence>
<feature type="transmembrane region" description="Helical" evidence="6">
    <location>
        <begin position="460"/>
        <end position="483"/>
    </location>
</feature>
<feature type="transmembrane region" description="Helical" evidence="6">
    <location>
        <begin position="94"/>
        <end position="113"/>
    </location>
</feature>
<dbReference type="GO" id="GO:0005886">
    <property type="term" value="C:plasma membrane"/>
    <property type="evidence" value="ECO:0007669"/>
    <property type="project" value="UniProtKB-SubCell"/>
</dbReference>
<accession>E7FRX3</accession>
<feature type="transmembrane region" description="Helical" evidence="6">
    <location>
        <begin position="154"/>
        <end position="175"/>
    </location>
</feature>
<evidence type="ECO:0000256" key="2">
    <source>
        <dbReference type="ARBA" id="ARBA00022475"/>
    </source>
</evidence>
<dbReference type="InterPro" id="IPR050833">
    <property type="entry name" value="Poly_Biosynth_Transport"/>
</dbReference>
<dbReference type="PATRIC" id="fig|525362.12.peg.1156"/>
<feature type="transmembrane region" description="Helical" evidence="6">
    <location>
        <begin position="395"/>
        <end position="417"/>
    </location>
</feature>
<organism evidence="7 8">
    <name type="scientific">Ligilactobacillus ruminis ATCC 25644</name>
    <dbReference type="NCBI Taxonomy" id="525362"/>
    <lineage>
        <taxon>Bacteria</taxon>
        <taxon>Bacillati</taxon>
        <taxon>Bacillota</taxon>
        <taxon>Bacilli</taxon>
        <taxon>Lactobacillales</taxon>
        <taxon>Lactobacillaceae</taxon>
        <taxon>Ligilactobacillus</taxon>
    </lineage>
</organism>
<feature type="transmembrane region" description="Helical" evidence="6">
    <location>
        <begin position="302"/>
        <end position="327"/>
    </location>
</feature>
<evidence type="ECO:0000256" key="3">
    <source>
        <dbReference type="ARBA" id="ARBA00022692"/>
    </source>
</evidence>
<comment type="caution">
    <text evidence="7">The sequence shown here is derived from an EMBL/GenBank/DDBJ whole genome shotgun (WGS) entry which is preliminary data.</text>
</comment>
<feature type="transmembrane region" description="Helical" evidence="6">
    <location>
        <begin position="339"/>
        <end position="361"/>
    </location>
</feature>
<keyword evidence="2" id="KW-1003">Cell membrane</keyword>
<dbReference type="Proteomes" id="UP000004099">
    <property type="component" value="Unassembled WGS sequence"/>
</dbReference>
<keyword evidence="4 6" id="KW-1133">Transmembrane helix</keyword>
<feature type="transmembrane region" description="Helical" evidence="6">
    <location>
        <begin position="52"/>
        <end position="73"/>
    </location>
</feature>
<feature type="transmembrane region" description="Helical" evidence="6">
    <location>
        <begin position="119"/>
        <end position="142"/>
    </location>
</feature>
<feature type="transmembrane region" description="Helical" evidence="6">
    <location>
        <begin position="429"/>
        <end position="454"/>
    </location>
</feature>
<evidence type="ECO:0000256" key="5">
    <source>
        <dbReference type="ARBA" id="ARBA00023136"/>
    </source>
</evidence>
<feature type="transmembrane region" description="Helical" evidence="6">
    <location>
        <begin position="12"/>
        <end position="32"/>
    </location>
</feature>
<sequence length="497" mass="55422">MKKYNLAKNTISASLSQLVTIVCGLVLPRLILQCYGSSVNGLVNSISQFLSAISFLELGVGAVTQTALYGPLANGDIRMQSEVYVSARRFFSKIARILVVYIGILTIAFPFMSSEKCGFTYTATLIVAMGISSFLQYYFGIVNSLFLSADQKSYIQYNLQIITLIINTVCSAILMKCGASIQVVKLSTAVIYCVRPFFLNLYVKKNYHLDINVKVQGEPIKQKWNGIAQHIAAIVFDSTDIIILTVFSTLKDVSVYSVYYLVVSAIKQLFNTVTSGIQSILGDLYVRDDKNKFKQFFYVVEWAVHTLTVFIMGCTSQLIVPFVLVYTKGVNDANYNQSFFGYIITLAYGLYCLRLPYHMMIRASGKYKETQGSYIYSAIMNIVISAVMVKKFGLIGVAVGTSVAMGYQVLWLLSYVYKNIIFTSKKHCVKLIVIDAISSILGIIVCGVINIATISSWGSLIISGVITTIIWGILVVAFNFLFYREYMISVCKRIFNR</sequence>
<reference evidence="7 8" key="1">
    <citation type="submission" date="2011-01" db="EMBL/GenBank/DDBJ databases">
        <authorList>
            <person name="Muzny D."/>
            <person name="Qin X."/>
            <person name="Buhay C."/>
            <person name="Dugan-Rocha S."/>
            <person name="Ding Y."/>
            <person name="Chen G."/>
            <person name="Hawes A."/>
            <person name="Holder M."/>
            <person name="Jhangiani S."/>
            <person name="Johnson A."/>
            <person name="Khan Z."/>
            <person name="Li Z."/>
            <person name="Liu W."/>
            <person name="Liu X."/>
            <person name="Perez L."/>
            <person name="Shen H."/>
            <person name="Wang Q."/>
            <person name="Watt J."/>
            <person name="Xi L."/>
            <person name="Xin Y."/>
            <person name="Zhou J."/>
            <person name="Deng J."/>
            <person name="Jiang H."/>
            <person name="Liu Y."/>
            <person name="Qu J."/>
            <person name="Song X.-Z."/>
            <person name="Zhang L."/>
            <person name="Villasana D."/>
            <person name="Johnson A."/>
            <person name="Liu J."/>
            <person name="Liyanage D."/>
            <person name="Lorensuhewa L."/>
            <person name="Robinson T."/>
            <person name="Song A."/>
            <person name="Song B.-B."/>
            <person name="Dinh H."/>
            <person name="Thornton R."/>
            <person name="Coyle M."/>
            <person name="Francisco L."/>
            <person name="Jackson L."/>
            <person name="Javaid M."/>
            <person name="Korchina V."/>
            <person name="Kovar C."/>
            <person name="Mata R."/>
            <person name="Mathew T."/>
            <person name="Ngo R."/>
            <person name="Nguyen L."/>
            <person name="Nguyen N."/>
            <person name="Okwuonu G."/>
            <person name="Ongeri F."/>
            <person name="Pham C."/>
            <person name="Simmons D."/>
            <person name="Wilczek-Boney K."/>
            <person name="Hale W."/>
            <person name="Jakkamsetti A."/>
            <person name="Pham P."/>
            <person name="Ruth R."/>
            <person name="San Lucas F."/>
            <person name="Warren J."/>
            <person name="Zhang J."/>
            <person name="Zhao Z."/>
            <person name="Zhou C."/>
            <person name="Zhu D."/>
            <person name="Lee S."/>
            <person name="Bess C."/>
            <person name="Blankenburg K."/>
            <person name="Forbes L."/>
            <person name="Fu Q."/>
            <person name="Gubbala S."/>
            <person name="Hirani K."/>
            <person name="Jayaseelan J.C."/>
            <person name="Lara F."/>
            <person name="Munidasa M."/>
            <person name="Palculict T."/>
            <person name="Patil S."/>
            <person name="Pu L.-L."/>
            <person name="Saada N."/>
            <person name="Tang L."/>
            <person name="Weissenberger G."/>
            <person name="Zhu Y."/>
            <person name="Hemphill L."/>
            <person name="Shang Y."/>
            <person name="Youmans B."/>
            <person name="Ayvaz T."/>
            <person name="Ross M."/>
            <person name="Santibanez J."/>
            <person name="Aqrawi P."/>
            <person name="Gross S."/>
            <person name="Joshi V."/>
            <person name="Fowler G."/>
            <person name="Nazareth L."/>
            <person name="Reid J."/>
            <person name="Worley K."/>
            <person name="Petrosino J."/>
            <person name="Highlander S."/>
            <person name="Gibbs R."/>
        </authorList>
    </citation>
    <scope>NUCLEOTIDE SEQUENCE [LARGE SCALE GENOMIC DNA]</scope>
    <source>
        <strain evidence="7 8">ATCC 25644</strain>
    </source>
</reference>
<keyword evidence="3 6" id="KW-0812">Transmembrane</keyword>
<protein>
    <submittedName>
        <fullName evidence="7">Uncharacterized protein</fullName>
    </submittedName>
</protein>
<keyword evidence="5 6" id="KW-0472">Membrane</keyword>
<dbReference type="RefSeq" id="WP_003695772.1">
    <property type="nucleotide sequence ID" value="NZ_AFYE01000053.1"/>
</dbReference>
<name>E7FRX3_9LACO</name>
<dbReference type="AlphaFoldDB" id="E7FRX3"/>
<evidence type="ECO:0000256" key="6">
    <source>
        <dbReference type="SAM" id="Phobius"/>
    </source>
</evidence>
<evidence type="ECO:0000313" key="8">
    <source>
        <dbReference type="Proteomes" id="UP000004099"/>
    </source>
</evidence>
<gene>
    <name evidence="7" type="ORF">HMPREF0542_11650</name>
</gene>